<organism evidence="2">
    <name type="scientific">Ralstonia pickettii (strain 12J)</name>
    <dbReference type="NCBI Taxonomy" id="402626"/>
    <lineage>
        <taxon>Bacteria</taxon>
        <taxon>Pseudomonadati</taxon>
        <taxon>Pseudomonadota</taxon>
        <taxon>Betaproteobacteria</taxon>
        <taxon>Burkholderiales</taxon>
        <taxon>Burkholderiaceae</taxon>
        <taxon>Ralstonia</taxon>
    </lineage>
</organism>
<dbReference type="EMBL" id="CP001070">
    <property type="protein sequence ID" value="ACD30115.1"/>
    <property type="molecule type" value="Genomic_DNA"/>
</dbReference>
<gene>
    <name evidence="2" type="ordered locus">Rpic_5034</name>
</gene>
<reference evidence="2" key="1">
    <citation type="submission" date="2008-05" db="EMBL/GenBank/DDBJ databases">
        <title>Complete sequence of plasmid1 of Ralstonia pickettii 12J.</title>
        <authorList>
            <consortium name="US DOE Joint Genome Institute"/>
            <person name="Lucas S."/>
            <person name="Copeland A."/>
            <person name="Lapidus A."/>
            <person name="Glavina del Rio T."/>
            <person name="Dalin E."/>
            <person name="Tice H."/>
            <person name="Bruce D."/>
            <person name="Goodwin L."/>
            <person name="Pitluck S."/>
            <person name="Meincke L."/>
            <person name="Brettin T."/>
            <person name="Detter J.C."/>
            <person name="Han C."/>
            <person name="Kuske C.R."/>
            <person name="Schmutz J."/>
            <person name="Larimer F."/>
            <person name="Land M."/>
            <person name="Hauser L."/>
            <person name="Kyrpides N."/>
            <person name="Mikhailova N."/>
            <person name="Marsh T."/>
            <person name="Richardson P."/>
        </authorList>
    </citation>
    <scope>NUCLEOTIDE SEQUENCE</scope>
    <source>
        <strain evidence="2">12J</strain>
        <plasmid evidence="2">pRPIC01</plasmid>
    </source>
</reference>
<evidence type="ECO:0000313" key="2">
    <source>
        <dbReference type="EMBL" id="ACD30115.1"/>
    </source>
</evidence>
<protein>
    <submittedName>
        <fullName evidence="2">Uncharacterized protein</fullName>
    </submittedName>
</protein>
<name>B2UKL4_RALPJ</name>
<sequence length="300" mass="31711">MHHQGGPSQKPTPVSQQRNDLMASRILANAGAVLRACFIACFSTTALFHPTPAAARTNVLCPLDSDGQPGAIISYVSAGPGSANLCELSKAKTPERAPTILAATAISFSAPDRAPTRSTPNSEVGEQPAASRKGTGSMLAAVFGAIAIRDNKGGATEIRFEGAPPADLRLTDVQGRLLPATWRGNILSLPPVARFTLNGFSQAVDVARVQSTEYQFPASNLTGLEQVFDEGDATYLAFDEPKGGVSVLGDGHSISGTLKGRYYRLNGIARQLSVIADGEVVHVDRIARVRFYERPSTVRP</sequence>
<dbReference type="KEGG" id="rpi:Rpic_5034"/>
<evidence type="ECO:0000256" key="1">
    <source>
        <dbReference type="SAM" id="MobiDB-lite"/>
    </source>
</evidence>
<proteinExistence type="predicted"/>
<feature type="region of interest" description="Disordered" evidence="1">
    <location>
        <begin position="111"/>
        <end position="133"/>
    </location>
</feature>
<keyword evidence="2" id="KW-0614">Plasmid</keyword>
<dbReference type="HOGENOM" id="CLU_927101_0_0_4"/>
<dbReference type="AlphaFoldDB" id="B2UKL4"/>
<geneLocation type="plasmid" evidence="2">
    <name>pRPIC01</name>
</geneLocation>
<accession>B2UKL4</accession>
<dbReference type="eggNOG" id="ENOG502Z9IX">
    <property type="taxonomic scope" value="Bacteria"/>
</dbReference>